<dbReference type="SUPFAM" id="SSF53335">
    <property type="entry name" value="S-adenosyl-L-methionine-dependent methyltransferases"/>
    <property type="match status" value="1"/>
</dbReference>
<evidence type="ECO:0000256" key="4">
    <source>
        <dbReference type="ARBA" id="ARBA00022691"/>
    </source>
</evidence>
<feature type="non-terminal residue" evidence="5">
    <location>
        <position position="1"/>
    </location>
</feature>
<dbReference type="InterPro" id="IPR002903">
    <property type="entry name" value="RsmH"/>
</dbReference>
<comment type="similarity">
    <text evidence="1">Belongs to the methyltransferase superfamily. RsmH family.</text>
</comment>
<evidence type="ECO:0000313" key="6">
    <source>
        <dbReference type="Proteomes" id="UP000194236"/>
    </source>
</evidence>
<accession>A0A1Y3BBG0</accession>
<keyword evidence="3 5" id="KW-0808">Transferase</keyword>
<keyword evidence="4" id="KW-0949">S-adenosyl-L-methionine</keyword>
<dbReference type="EMBL" id="MUJZ01028879">
    <property type="protein sequence ID" value="OTF78231.1"/>
    <property type="molecule type" value="Genomic_DNA"/>
</dbReference>
<evidence type="ECO:0000313" key="5">
    <source>
        <dbReference type="EMBL" id="OTF78231.1"/>
    </source>
</evidence>
<dbReference type="GO" id="GO:0070475">
    <property type="term" value="P:rRNA base methylation"/>
    <property type="evidence" value="ECO:0007669"/>
    <property type="project" value="TreeGrafter"/>
</dbReference>
<dbReference type="PIRSF" id="PIRSF004486">
    <property type="entry name" value="MraW"/>
    <property type="match status" value="1"/>
</dbReference>
<proteinExistence type="inferred from homology"/>
<name>A0A1Y3BBG0_EURMA</name>
<comment type="caution">
    <text evidence="5">The sequence shown here is derived from an EMBL/GenBank/DDBJ whole genome shotgun (WGS) entry which is preliminary data.</text>
</comment>
<dbReference type="InterPro" id="IPR023397">
    <property type="entry name" value="SAM-dep_MeTrfase_MraW_recog"/>
</dbReference>
<reference evidence="5 6" key="1">
    <citation type="submission" date="2017-03" db="EMBL/GenBank/DDBJ databases">
        <title>Genome Survey of Euroglyphus maynei.</title>
        <authorList>
            <person name="Arlian L.G."/>
            <person name="Morgan M.S."/>
            <person name="Rider S.D."/>
        </authorList>
    </citation>
    <scope>NUCLEOTIDE SEQUENCE [LARGE SCALE GENOMIC DNA]</scope>
    <source>
        <strain evidence="5">Arlian Lab</strain>
        <tissue evidence="5">Whole body</tissue>
    </source>
</reference>
<dbReference type="InterPro" id="IPR029063">
    <property type="entry name" value="SAM-dependent_MTases_sf"/>
</dbReference>
<evidence type="ECO:0000256" key="3">
    <source>
        <dbReference type="ARBA" id="ARBA00022679"/>
    </source>
</evidence>
<sequence length="265" mass="30465">IPYHSFDGAIIDLGASSFQYDDPVRGFSFRDGPLDMRMDGDRNPRMPSAADVINTLNADELAKIFKVYGEERNAKKIAQTIVDSRFLMKRLNTTRELAELVQSVTSNAFNSKDKIGRPTHPATKIFQALRIFVNNELNELNHIIPVLSKYLKISTPSQSSNDDDNELIVNERSNGGLLAIISFHSLEDRIVKSHFVNQYDNNLLLPPKNDDYIIHPNINHNFIDQTKRLKLWKFYRKKFQIPTEEEILQNPRSRSAKLRIGLRIN</sequence>
<dbReference type="SUPFAM" id="SSF81799">
    <property type="entry name" value="Putative methyltransferase TM0872, insert domain"/>
    <property type="match status" value="1"/>
</dbReference>
<keyword evidence="6" id="KW-1185">Reference proteome</keyword>
<protein>
    <submittedName>
        <fullName evidence="5">Methyltransferase-like protein 15-like protein</fullName>
    </submittedName>
</protein>
<dbReference type="Pfam" id="PF01795">
    <property type="entry name" value="Methyltransf_5"/>
    <property type="match status" value="2"/>
</dbReference>
<dbReference type="Gene3D" id="3.40.50.150">
    <property type="entry name" value="Vaccinia Virus protein VP39"/>
    <property type="match status" value="2"/>
</dbReference>
<evidence type="ECO:0000256" key="2">
    <source>
        <dbReference type="ARBA" id="ARBA00022603"/>
    </source>
</evidence>
<organism evidence="5 6">
    <name type="scientific">Euroglyphus maynei</name>
    <name type="common">Mayne's house dust mite</name>
    <dbReference type="NCBI Taxonomy" id="6958"/>
    <lineage>
        <taxon>Eukaryota</taxon>
        <taxon>Metazoa</taxon>
        <taxon>Ecdysozoa</taxon>
        <taxon>Arthropoda</taxon>
        <taxon>Chelicerata</taxon>
        <taxon>Arachnida</taxon>
        <taxon>Acari</taxon>
        <taxon>Acariformes</taxon>
        <taxon>Sarcoptiformes</taxon>
        <taxon>Astigmata</taxon>
        <taxon>Psoroptidia</taxon>
        <taxon>Analgoidea</taxon>
        <taxon>Pyroglyphidae</taxon>
        <taxon>Pyroglyphinae</taxon>
        <taxon>Euroglyphus</taxon>
    </lineage>
</organism>
<evidence type="ECO:0000256" key="1">
    <source>
        <dbReference type="ARBA" id="ARBA00010396"/>
    </source>
</evidence>
<dbReference type="Proteomes" id="UP000194236">
    <property type="component" value="Unassembled WGS sequence"/>
</dbReference>
<gene>
    <name evidence="5" type="ORF">BLA29_007743</name>
</gene>
<dbReference type="PANTHER" id="PTHR11265:SF0">
    <property type="entry name" value="12S RRNA N4-METHYLCYTIDINE METHYLTRANSFERASE"/>
    <property type="match status" value="1"/>
</dbReference>
<dbReference type="GO" id="GO:0071424">
    <property type="term" value="F:rRNA (cytosine-N4-)-methyltransferase activity"/>
    <property type="evidence" value="ECO:0007669"/>
    <property type="project" value="TreeGrafter"/>
</dbReference>
<dbReference type="PANTHER" id="PTHR11265">
    <property type="entry name" value="S-ADENOSYL-METHYLTRANSFERASE MRAW"/>
    <property type="match status" value="1"/>
</dbReference>
<dbReference type="Gene3D" id="1.10.150.170">
    <property type="entry name" value="Putative methyltransferase TM0872, insert domain"/>
    <property type="match status" value="1"/>
</dbReference>
<keyword evidence="2 5" id="KW-0489">Methyltransferase</keyword>
<dbReference type="AlphaFoldDB" id="A0A1Y3BBG0"/>
<dbReference type="OrthoDB" id="16290at2759"/>